<dbReference type="GO" id="GO:0005576">
    <property type="term" value="C:extracellular region"/>
    <property type="evidence" value="ECO:0007669"/>
    <property type="project" value="UniProtKB-SubCell"/>
</dbReference>
<protein>
    <recommendedName>
        <fullName evidence="15">lytic cellulose monooxygenase (C4-dehydrogenating)</fullName>
        <ecNumber evidence="15">1.14.99.56</ecNumber>
    </recommendedName>
</protein>
<dbReference type="PANTHER" id="PTHR33353:SF10">
    <property type="entry name" value="ENDO-BETA-1,4-GLUCANASE D"/>
    <property type="match status" value="1"/>
</dbReference>
<proteinExistence type="inferred from homology"/>
<accession>A0A9P5Y8P4</accession>
<evidence type="ECO:0000256" key="11">
    <source>
        <dbReference type="ARBA" id="ARBA00023277"/>
    </source>
</evidence>
<evidence type="ECO:0000256" key="15">
    <source>
        <dbReference type="ARBA" id="ARBA00047174"/>
    </source>
</evidence>
<keyword evidence="19" id="KW-1185">Reference proteome</keyword>
<dbReference type="CDD" id="cd21175">
    <property type="entry name" value="LPMO_AA9"/>
    <property type="match status" value="1"/>
</dbReference>
<comment type="catalytic activity">
    <reaction evidence="14">
        <text>[(1-&gt;4)-beta-D-glucosyl]n+m + reduced acceptor + O2 = 4-dehydro-beta-D-glucosyl-[(1-&gt;4)-beta-D-glucosyl]n-1 + [(1-&gt;4)-beta-D-glucosyl]m + acceptor + H2O.</text>
        <dbReference type="EC" id="1.14.99.56"/>
    </reaction>
</comment>
<evidence type="ECO:0000256" key="12">
    <source>
        <dbReference type="ARBA" id="ARBA00023326"/>
    </source>
</evidence>
<evidence type="ECO:0000256" key="13">
    <source>
        <dbReference type="ARBA" id="ARBA00044502"/>
    </source>
</evidence>
<evidence type="ECO:0000256" key="8">
    <source>
        <dbReference type="ARBA" id="ARBA00023008"/>
    </source>
</evidence>
<evidence type="ECO:0000256" key="1">
    <source>
        <dbReference type="ARBA" id="ARBA00001973"/>
    </source>
</evidence>
<dbReference type="Proteomes" id="UP000807353">
    <property type="component" value="Unassembled WGS sequence"/>
</dbReference>
<dbReference type="InterPro" id="IPR049892">
    <property type="entry name" value="AA9"/>
</dbReference>
<keyword evidence="10" id="KW-1015">Disulfide bond</keyword>
<name>A0A9P5Y8P4_9AGAR</name>
<evidence type="ECO:0000256" key="5">
    <source>
        <dbReference type="ARBA" id="ARBA00022729"/>
    </source>
</evidence>
<feature type="domain" description="Auxiliary Activity family 9 catalytic" evidence="17">
    <location>
        <begin position="20"/>
        <end position="228"/>
    </location>
</feature>
<reference evidence="18" key="1">
    <citation type="submission" date="2020-11" db="EMBL/GenBank/DDBJ databases">
        <authorList>
            <consortium name="DOE Joint Genome Institute"/>
            <person name="Ahrendt S."/>
            <person name="Riley R."/>
            <person name="Andreopoulos W."/>
            <person name="Labutti K."/>
            <person name="Pangilinan J."/>
            <person name="Ruiz-Duenas F.J."/>
            <person name="Barrasa J.M."/>
            <person name="Sanchez-Garcia M."/>
            <person name="Camarero S."/>
            <person name="Miyauchi S."/>
            <person name="Serrano A."/>
            <person name="Linde D."/>
            <person name="Babiker R."/>
            <person name="Drula E."/>
            <person name="Ayuso-Fernandez I."/>
            <person name="Pacheco R."/>
            <person name="Padilla G."/>
            <person name="Ferreira P."/>
            <person name="Barriuso J."/>
            <person name="Kellner H."/>
            <person name="Castanera R."/>
            <person name="Alfaro M."/>
            <person name="Ramirez L."/>
            <person name="Pisabarro A.G."/>
            <person name="Kuo A."/>
            <person name="Tritt A."/>
            <person name="Lipzen A."/>
            <person name="He G."/>
            <person name="Yan M."/>
            <person name="Ng V."/>
            <person name="Cullen D."/>
            <person name="Martin F."/>
            <person name="Rosso M.-N."/>
            <person name="Henrissat B."/>
            <person name="Hibbett D."/>
            <person name="Martinez A.T."/>
            <person name="Grigoriev I.V."/>
        </authorList>
    </citation>
    <scope>NUCLEOTIDE SEQUENCE</scope>
    <source>
        <strain evidence="18">CBS 247.69</strain>
    </source>
</reference>
<evidence type="ECO:0000256" key="3">
    <source>
        <dbReference type="ARBA" id="ARBA00022525"/>
    </source>
</evidence>
<evidence type="ECO:0000256" key="6">
    <source>
        <dbReference type="ARBA" id="ARBA00023001"/>
    </source>
</evidence>
<evidence type="ECO:0000313" key="18">
    <source>
        <dbReference type="EMBL" id="KAF9465408.1"/>
    </source>
</evidence>
<dbReference type="AlphaFoldDB" id="A0A9P5Y8P4"/>
<evidence type="ECO:0000313" key="19">
    <source>
        <dbReference type="Proteomes" id="UP000807353"/>
    </source>
</evidence>
<keyword evidence="7" id="KW-0560">Oxidoreductase</keyword>
<keyword evidence="6" id="KW-0136">Cellulose degradation</keyword>
<dbReference type="InterPro" id="IPR005103">
    <property type="entry name" value="AA9_LPMO"/>
</dbReference>
<evidence type="ECO:0000256" key="14">
    <source>
        <dbReference type="ARBA" id="ARBA00045077"/>
    </source>
</evidence>
<evidence type="ECO:0000256" key="16">
    <source>
        <dbReference type="SAM" id="SignalP"/>
    </source>
</evidence>
<dbReference type="GO" id="GO:0030245">
    <property type="term" value="P:cellulose catabolic process"/>
    <property type="evidence" value="ECO:0007669"/>
    <property type="project" value="UniProtKB-KW"/>
</dbReference>
<evidence type="ECO:0000256" key="4">
    <source>
        <dbReference type="ARBA" id="ARBA00022723"/>
    </source>
</evidence>
<dbReference type="EC" id="1.14.99.56" evidence="15"/>
<keyword evidence="11" id="KW-0119">Carbohydrate metabolism</keyword>
<evidence type="ECO:0000256" key="9">
    <source>
        <dbReference type="ARBA" id="ARBA00023033"/>
    </source>
</evidence>
<keyword evidence="5 16" id="KW-0732">Signal</keyword>
<keyword evidence="12" id="KW-0624">Polysaccharide degradation</keyword>
<keyword evidence="8" id="KW-0186">Copper</keyword>
<comment type="subcellular location">
    <subcellularLocation>
        <location evidence="2">Secreted</location>
    </subcellularLocation>
</comment>
<keyword evidence="9" id="KW-0503">Monooxygenase</keyword>
<keyword evidence="3" id="KW-0964">Secreted</keyword>
<feature type="signal peptide" evidence="16">
    <location>
        <begin position="1"/>
        <end position="19"/>
    </location>
</feature>
<comment type="cofactor">
    <cofactor evidence="1">
        <name>Cu(2+)</name>
        <dbReference type="ChEBI" id="CHEBI:29036"/>
    </cofactor>
</comment>
<sequence>MRLSIAFVAVAAGVDFVAAHGYLASVTMNGVTYPGWAPFSDPYQNPVPVRVERVITDNGPVTDIASKDITCNKGGNIPTAAFATVTAGTQVKFQWDQWGSSHSGPVMTYMAKCTGGCANFKGDSGSPWFKIDQFGWDPKQTPAWGSDRLAAQGASWTVTIPKSISAGEYLLRHEILGLHVASTVGGAQFYPHCVQVKVTGGGSANPSGVALPGIYKPTEPAILTQLWWFNPSNTSASYTPPGGPVWSG</sequence>
<dbReference type="PANTHER" id="PTHR33353">
    <property type="entry name" value="PUTATIVE (AFU_ORTHOLOGUE AFUA_1G12560)-RELATED"/>
    <property type="match status" value="1"/>
</dbReference>
<dbReference type="GO" id="GO:0046872">
    <property type="term" value="F:metal ion binding"/>
    <property type="evidence" value="ECO:0007669"/>
    <property type="project" value="UniProtKB-KW"/>
</dbReference>
<comment type="similarity">
    <text evidence="13">Belongs to the polysaccharide monooxygenase AA9 family.</text>
</comment>
<evidence type="ECO:0000256" key="2">
    <source>
        <dbReference type="ARBA" id="ARBA00004613"/>
    </source>
</evidence>
<dbReference type="Gene3D" id="2.70.50.70">
    <property type="match status" value="1"/>
</dbReference>
<comment type="caution">
    <text evidence="18">The sequence shown here is derived from an EMBL/GenBank/DDBJ whole genome shotgun (WGS) entry which is preliminary data.</text>
</comment>
<dbReference type="Pfam" id="PF03443">
    <property type="entry name" value="AA9"/>
    <property type="match status" value="1"/>
</dbReference>
<evidence type="ECO:0000256" key="7">
    <source>
        <dbReference type="ARBA" id="ARBA00023002"/>
    </source>
</evidence>
<dbReference type="EMBL" id="MU150247">
    <property type="protein sequence ID" value="KAF9465408.1"/>
    <property type="molecule type" value="Genomic_DNA"/>
</dbReference>
<dbReference type="GO" id="GO:0004497">
    <property type="term" value="F:monooxygenase activity"/>
    <property type="evidence" value="ECO:0007669"/>
    <property type="project" value="UniProtKB-KW"/>
</dbReference>
<organism evidence="18 19">
    <name type="scientific">Collybia nuda</name>
    <dbReference type="NCBI Taxonomy" id="64659"/>
    <lineage>
        <taxon>Eukaryota</taxon>
        <taxon>Fungi</taxon>
        <taxon>Dikarya</taxon>
        <taxon>Basidiomycota</taxon>
        <taxon>Agaricomycotina</taxon>
        <taxon>Agaricomycetes</taxon>
        <taxon>Agaricomycetidae</taxon>
        <taxon>Agaricales</taxon>
        <taxon>Tricholomatineae</taxon>
        <taxon>Clitocybaceae</taxon>
        <taxon>Collybia</taxon>
    </lineage>
</organism>
<keyword evidence="4" id="KW-0479">Metal-binding</keyword>
<evidence type="ECO:0000259" key="17">
    <source>
        <dbReference type="Pfam" id="PF03443"/>
    </source>
</evidence>
<gene>
    <name evidence="18" type="ORF">BDZ94DRAFT_340518</name>
</gene>
<evidence type="ECO:0000256" key="10">
    <source>
        <dbReference type="ARBA" id="ARBA00023157"/>
    </source>
</evidence>
<dbReference type="OrthoDB" id="4849160at2759"/>
<feature type="chain" id="PRO_5040444349" description="lytic cellulose monooxygenase (C4-dehydrogenating)" evidence="16">
    <location>
        <begin position="20"/>
        <end position="248"/>
    </location>
</feature>